<keyword evidence="2" id="KW-1185">Reference proteome</keyword>
<dbReference type="RefSeq" id="WP_345337389.1">
    <property type="nucleotide sequence ID" value="NZ_BAABJZ010000106.1"/>
</dbReference>
<dbReference type="EMBL" id="BAABJZ010000106">
    <property type="protein sequence ID" value="GAA4902676.1"/>
    <property type="molecule type" value="Genomic_DNA"/>
</dbReference>
<organism evidence="1 2">
    <name type="scientific">Ferrimonas pelagia</name>
    <dbReference type="NCBI Taxonomy" id="1177826"/>
    <lineage>
        <taxon>Bacteria</taxon>
        <taxon>Pseudomonadati</taxon>
        <taxon>Pseudomonadota</taxon>
        <taxon>Gammaproteobacteria</taxon>
        <taxon>Alteromonadales</taxon>
        <taxon>Ferrimonadaceae</taxon>
        <taxon>Ferrimonas</taxon>
    </lineage>
</organism>
<dbReference type="Proteomes" id="UP001499988">
    <property type="component" value="Unassembled WGS sequence"/>
</dbReference>
<evidence type="ECO:0000313" key="2">
    <source>
        <dbReference type="Proteomes" id="UP001499988"/>
    </source>
</evidence>
<gene>
    <name evidence="1" type="ORF">GCM10023333_40990</name>
</gene>
<accession>A0ABP9FK88</accession>
<comment type="caution">
    <text evidence="1">The sequence shown here is derived from an EMBL/GenBank/DDBJ whole genome shotgun (WGS) entry which is preliminary data.</text>
</comment>
<evidence type="ECO:0000313" key="1">
    <source>
        <dbReference type="EMBL" id="GAA4902676.1"/>
    </source>
</evidence>
<name>A0ABP9FK88_9GAMM</name>
<reference evidence="2" key="1">
    <citation type="journal article" date="2019" name="Int. J. Syst. Evol. Microbiol.">
        <title>The Global Catalogue of Microorganisms (GCM) 10K type strain sequencing project: providing services to taxonomists for standard genome sequencing and annotation.</title>
        <authorList>
            <consortium name="The Broad Institute Genomics Platform"/>
            <consortium name="The Broad Institute Genome Sequencing Center for Infectious Disease"/>
            <person name="Wu L."/>
            <person name="Ma J."/>
        </authorList>
    </citation>
    <scope>NUCLEOTIDE SEQUENCE [LARGE SCALE GENOMIC DNA]</scope>
    <source>
        <strain evidence="2">JCM 18401</strain>
    </source>
</reference>
<sequence length="244" mass="26421">MVWNKKLLGKILRDGVMKEGLIDTLKPAVEAVQPELKKAQTVARQQLNEAGWSHCPDPAEAPREALRFQLNEIVRHLLQTPKSQAYYVLGELTGLVTLLLSAHPKLGGLLGLAQVMGLKVPGRRSGDRAAAISLNALLGNGRVARTMAEGGQALFSGNRAYEAAQQHARGYQQLNPLQQQVIDQCALIASMLAEESTATADIQAKCAILSQIVTSERQELLEGLLPEHQQGIREVLDQGLTAIS</sequence>
<proteinExistence type="predicted"/>
<protein>
    <submittedName>
        <fullName evidence="1">Uncharacterized protein</fullName>
    </submittedName>
</protein>